<evidence type="ECO:0000313" key="3">
    <source>
        <dbReference type="EMBL" id="MFC3847325.1"/>
    </source>
</evidence>
<evidence type="ECO:0000256" key="1">
    <source>
        <dbReference type="SAM" id="Coils"/>
    </source>
</evidence>
<feature type="domain" description="C4-type zinc ribbon" evidence="2">
    <location>
        <begin position="198"/>
        <end position="230"/>
    </location>
</feature>
<dbReference type="EMBL" id="JBHRZO010000009">
    <property type="protein sequence ID" value="MFC3847325.1"/>
    <property type="molecule type" value="Genomic_DNA"/>
</dbReference>
<accession>A0ABV7ZGN6</accession>
<dbReference type="RefSeq" id="WP_104751979.1">
    <property type="nucleotide sequence ID" value="NZ_FZMF01000013.1"/>
</dbReference>
<dbReference type="Pfam" id="PF02591">
    <property type="entry name" value="Zn_ribbon_9"/>
    <property type="match status" value="1"/>
</dbReference>
<name>A0ABV7ZGN6_9HELI</name>
<feature type="coiled-coil region" evidence="1">
    <location>
        <begin position="32"/>
        <end position="159"/>
    </location>
</feature>
<proteinExistence type="predicted"/>
<sequence>MNAHLTQLIEISRLDKDIEALEPLIQAKRVDLDKALATKHKQQSEYSALEEEKAALKLQIAKNEQTLHEINAKVDSIQKKIAQIKSERELRSLSIEEDITKERANQANKEIEQLENEITHKSKLQDSLKEALESLEAQINALEEQVEKDTAEIKQRQQEIFQQKQTLTLNMDRKLIAFYERIRRWAGNTCVVSVRRQACGGCFIRINDKTYTEILGSQDILTCPHCGRILYVETQPQSTSEI</sequence>
<keyword evidence="1" id="KW-0175">Coiled coil</keyword>
<evidence type="ECO:0000259" key="2">
    <source>
        <dbReference type="Pfam" id="PF02591"/>
    </source>
</evidence>
<dbReference type="PANTHER" id="PTHR39082">
    <property type="entry name" value="PHOSPHOLIPASE C-BETA-2-RELATED"/>
    <property type="match status" value="1"/>
</dbReference>
<dbReference type="Proteomes" id="UP001595783">
    <property type="component" value="Unassembled WGS sequence"/>
</dbReference>
<dbReference type="PANTHER" id="PTHR39082:SF1">
    <property type="entry name" value="SCAVENGER RECEPTOR CLASS A MEMBER 3"/>
    <property type="match status" value="1"/>
</dbReference>
<evidence type="ECO:0000313" key="4">
    <source>
        <dbReference type="Proteomes" id="UP001595783"/>
    </source>
</evidence>
<reference evidence="4" key="1">
    <citation type="journal article" date="2019" name="Int. J. Syst. Evol. Microbiol.">
        <title>The Global Catalogue of Microorganisms (GCM) 10K type strain sequencing project: providing services to taxonomists for standard genome sequencing and annotation.</title>
        <authorList>
            <consortium name="The Broad Institute Genomics Platform"/>
            <consortium name="The Broad Institute Genome Sequencing Center for Infectious Disease"/>
            <person name="Wu L."/>
            <person name="Ma J."/>
        </authorList>
    </citation>
    <scope>NUCLEOTIDE SEQUENCE [LARGE SCALE GENOMIC DNA]</scope>
    <source>
        <strain evidence="4">CCUG 53816</strain>
    </source>
</reference>
<dbReference type="Gene3D" id="1.10.287.1490">
    <property type="match status" value="1"/>
</dbReference>
<dbReference type="InterPro" id="IPR052376">
    <property type="entry name" value="Oxidative_Scav/Glycosyltrans"/>
</dbReference>
<keyword evidence="4" id="KW-1185">Reference proteome</keyword>
<comment type="caution">
    <text evidence="3">The sequence shown here is derived from an EMBL/GenBank/DDBJ whole genome shotgun (WGS) entry which is preliminary data.</text>
</comment>
<protein>
    <submittedName>
        <fullName evidence="3">Zinc ribbon domain-containing protein</fullName>
    </submittedName>
</protein>
<dbReference type="InterPro" id="IPR003743">
    <property type="entry name" value="Zf-RING_7"/>
</dbReference>
<gene>
    <name evidence="3" type="ORF">ACFOPX_02080</name>
</gene>
<organism evidence="3 4">
    <name type="scientific">Helicobacter baculiformis</name>
    <dbReference type="NCBI Taxonomy" id="427351"/>
    <lineage>
        <taxon>Bacteria</taxon>
        <taxon>Pseudomonadati</taxon>
        <taxon>Campylobacterota</taxon>
        <taxon>Epsilonproteobacteria</taxon>
        <taxon>Campylobacterales</taxon>
        <taxon>Helicobacteraceae</taxon>
        <taxon>Helicobacter</taxon>
    </lineage>
</organism>